<keyword evidence="3" id="KW-0804">Transcription</keyword>
<dbReference type="InterPro" id="IPR050595">
    <property type="entry name" value="Bact_response_regulator"/>
</dbReference>
<dbReference type="Pfam" id="PF00072">
    <property type="entry name" value="Response_reg"/>
    <property type="match status" value="1"/>
</dbReference>
<feature type="modified residue" description="4-aspartylphosphate" evidence="4">
    <location>
        <position position="108"/>
    </location>
</feature>
<sequence length="179" mass="20392">MSYECSHNWTFLREHWRHLSHRIVAVQNRGTVMINNTDYDPHTVTNALPASEHLSNARRALIYDDDESFSEECAEALHRQGYSVEACVRQADFSAMVSDFAPEMLLLDLHIPDFDGIEALRALKTYDRKNELDVILISAAHPTLIASASALAEAYGIRLRGVLRKPFRLSQLELMIKPR</sequence>
<feature type="domain" description="Response regulatory" evidence="5">
    <location>
        <begin position="59"/>
        <end position="179"/>
    </location>
</feature>
<dbReference type="PROSITE" id="PS50110">
    <property type="entry name" value="RESPONSE_REGULATORY"/>
    <property type="match status" value="1"/>
</dbReference>
<dbReference type="AlphaFoldDB" id="A0A6N6VCX1"/>
<dbReference type="RefSeq" id="WP_152217541.1">
    <property type="nucleotide sequence ID" value="NZ_JBAQYD010000380.1"/>
</dbReference>
<dbReference type="GO" id="GO:0000160">
    <property type="term" value="P:phosphorelay signal transduction system"/>
    <property type="evidence" value="ECO:0007669"/>
    <property type="project" value="InterPro"/>
</dbReference>
<evidence type="ECO:0000313" key="6">
    <source>
        <dbReference type="EMBL" id="KAB7738565.1"/>
    </source>
</evidence>
<evidence type="ECO:0000313" key="7">
    <source>
        <dbReference type="Proteomes" id="UP000468901"/>
    </source>
</evidence>
<dbReference type="Gene3D" id="3.40.50.2300">
    <property type="match status" value="1"/>
</dbReference>
<dbReference type="InterPro" id="IPR011006">
    <property type="entry name" value="CheY-like_superfamily"/>
</dbReference>
<organism evidence="6 7">
    <name type="scientific">Parvibaculum sedimenti</name>
    <dbReference type="NCBI Taxonomy" id="2608632"/>
    <lineage>
        <taxon>Bacteria</taxon>
        <taxon>Pseudomonadati</taxon>
        <taxon>Pseudomonadota</taxon>
        <taxon>Alphaproteobacteria</taxon>
        <taxon>Hyphomicrobiales</taxon>
        <taxon>Parvibaculaceae</taxon>
        <taxon>Parvibaculum</taxon>
    </lineage>
</organism>
<comment type="caution">
    <text evidence="6">The sequence shown here is derived from an EMBL/GenBank/DDBJ whole genome shotgun (WGS) entry which is preliminary data.</text>
</comment>
<dbReference type="InterPro" id="IPR001789">
    <property type="entry name" value="Sig_transdc_resp-reg_receiver"/>
</dbReference>
<name>A0A6N6VCX1_9HYPH</name>
<dbReference type="PANTHER" id="PTHR44591:SF3">
    <property type="entry name" value="RESPONSE REGULATORY DOMAIN-CONTAINING PROTEIN"/>
    <property type="match status" value="1"/>
</dbReference>
<protein>
    <submittedName>
        <fullName evidence="6">Response regulator</fullName>
    </submittedName>
</protein>
<gene>
    <name evidence="6" type="ORF">F2P47_16770</name>
</gene>
<evidence type="ECO:0000256" key="4">
    <source>
        <dbReference type="PROSITE-ProRule" id="PRU00169"/>
    </source>
</evidence>
<dbReference type="Proteomes" id="UP000468901">
    <property type="component" value="Unassembled WGS sequence"/>
</dbReference>
<dbReference type="EMBL" id="WESC01000020">
    <property type="protein sequence ID" value="KAB7738565.1"/>
    <property type="molecule type" value="Genomic_DNA"/>
</dbReference>
<keyword evidence="1 4" id="KW-0597">Phosphoprotein</keyword>
<reference evidence="6 7" key="1">
    <citation type="submission" date="2019-09" db="EMBL/GenBank/DDBJ databases">
        <title>Parvibaculum sedimenti sp. nov., isolated from sediment.</title>
        <authorList>
            <person name="Wang Y."/>
        </authorList>
    </citation>
    <scope>NUCLEOTIDE SEQUENCE [LARGE SCALE GENOMIC DNA]</scope>
    <source>
        <strain evidence="6 7">HXT-9</strain>
    </source>
</reference>
<accession>A0A6N6VCX1</accession>
<dbReference type="SUPFAM" id="SSF52172">
    <property type="entry name" value="CheY-like"/>
    <property type="match status" value="1"/>
</dbReference>
<keyword evidence="2" id="KW-0805">Transcription regulation</keyword>
<proteinExistence type="predicted"/>
<evidence type="ECO:0000259" key="5">
    <source>
        <dbReference type="PROSITE" id="PS50110"/>
    </source>
</evidence>
<dbReference type="PANTHER" id="PTHR44591">
    <property type="entry name" value="STRESS RESPONSE REGULATOR PROTEIN 1"/>
    <property type="match status" value="1"/>
</dbReference>
<evidence type="ECO:0000256" key="3">
    <source>
        <dbReference type="ARBA" id="ARBA00023163"/>
    </source>
</evidence>
<dbReference type="SMART" id="SM00448">
    <property type="entry name" value="REC"/>
    <property type="match status" value="1"/>
</dbReference>
<keyword evidence="7" id="KW-1185">Reference proteome</keyword>
<evidence type="ECO:0000256" key="1">
    <source>
        <dbReference type="ARBA" id="ARBA00022553"/>
    </source>
</evidence>
<evidence type="ECO:0000256" key="2">
    <source>
        <dbReference type="ARBA" id="ARBA00023015"/>
    </source>
</evidence>